<dbReference type="SUPFAM" id="SSF50952">
    <property type="entry name" value="Soluble quinoprotein glucose dehydrogenase"/>
    <property type="match status" value="1"/>
</dbReference>
<dbReference type="EMBL" id="JAESWC010000023">
    <property type="protein sequence ID" value="MBL4938510.1"/>
    <property type="molecule type" value="Genomic_DNA"/>
</dbReference>
<dbReference type="RefSeq" id="WP_202751271.1">
    <property type="nucleotide sequence ID" value="NZ_JAESWC010000023.1"/>
</dbReference>
<dbReference type="InterPro" id="IPR011042">
    <property type="entry name" value="6-blade_b-propeller_TolB-like"/>
</dbReference>
<evidence type="ECO:0000313" key="2">
    <source>
        <dbReference type="Proteomes" id="UP000632377"/>
    </source>
</evidence>
<proteinExistence type="predicted"/>
<keyword evidence="2" id="KW-1185">Reference proteome</keyword>
<gene>
    <name evidence="1" type="ORF">JK636_22660</name>
</gene>
<evidence type="ECO:0000313" key="1">
    <source>
        <dbReference type="EMBL" id="MBL4938510.1"/>
    </source>
</evidence>
<dbReference type="InterPro" id="IPR011041">
    <property type="entry name" value="Quinoprot_gluc/sorb_DH_b-prop"/>
</dbReference>
<protein>
    <submittedName>
        <fullName evidence="1">PQQ-dependent sugar dehydrogenase</fullName>
    </submittedName>
</protein>
<dbReference type="PANTHER" id="PTHR19328">
    <property type="entry name" value="HEDGEHOG-INTERACTING PROTEIN"/>
    <property type="match status" value="1"/>
</dbReference>
<dbReference type="PANTHER" id="PTHR19328:SF75">
    <property type="entry name" value="ALDOSE SUGAR DEHYDROGENASE YLII"/>
    <property type="match status" value="1"/>
</dbReference>
<name>A0ABS1TGR4_9CLOT</name>
<accession>A0ABS1TGR4</accession>
<dbReference type="Gene3D" id="2.120.10.30">
    <property type="entry name" value="TolB, C-terminal domain"/>
    <property type="match status" value="1"/>
</dbReference>
<dbReference type="Proteomes" id="UP000632377">
    <property type="component" value="Unassembled WGS sequence"/>
</dbReference>
<comment type="caution">
    <text evidence="1">The sequence shown here is derived from an EMBL/GenBank/DDBJ whole genome shotgun (WGS) entry which is preliminary data.</text>
</comment>
<sequence>MIKVKVSLRPIVSKINLPTVMKTAILTGDSMERLFIATQVGEIFYIGDGVIRTFLDIRPRVLKLGFSGGKYDERGLIGLAFHPQFNYNGLFYLHYSVAGTQGPGALPSSEVSRQLPEFFKPNPCDPSTLNQRWIKREVNYDHIDTVEEWIFKSNGQPQKRRTLLNLRRPFFNHNGINSLNFSPETGKLVLTTGDGGSGYDPFNAAQNDMEIAGKIIEIDVAKNTFVNNPPVVTRFNELPAPIQETLTVIAKGVRNIPGISFQRFYNQYIKYVGIVGQDLVESIFSFVHYKPIPVPQLIQASLMESEPDQEGFVNFGWRGWEGVFPASIIRGCSANPALDEKTIAYYKDAVKTSVKRLQPLTCYFHQDPRPDKFGGTALTGVQAYMGNGIPDLKGSVVFTDFARDEGSEPPIRGALAYTRVRPDCKLSDFSVIETDYNFGSQSAYYTSLGTNLDQTRLYLGAYGSMNVNDFNQGTVFEIVP</sequence>
<organism evidence="1 2">
    <name type="scientific">Clostridium rhizosphaerae</name>
    <dbReference type="NCBI Taxonomy" id="2803861"/>
    <lineage>
        <taxon>Bacteria</taxon>
        <taxon>Bacillati</taxon>
        <taxon>Bacillota</taxon>
        <taxon>Clostridia</taxon>
        <taxon>Eubacteriales</taxon>
        <taxon>Clostridiaceae</taxon>
        <taxon>Clostridium</taxon>
    </lineage>
</organism>
<reference evidence="1 2" key="1">
    <citation type="submission" date="2021-01" db="EMBL/GenBank/DDBJ databases">
        <title>Genome public.</title>
        <authorList>
            <person name="Liu C."/>
            <person name="Sun Q."/>
        </authorList>
    </citation>
    <scope>NUCLEOTIDE SEQUENCE [LARGE SCALE GENOMIC DNA]</scope>
    <source>
        <strain evidence="1 2">YIM B02515</strain>
    </source>
</reference>